<evidence type="ECO:0000259" key="2">
    <source>
        <dbReference type="Pfam" id="PF26289"/>
    </source>
</evidence>
<accession>A0A7G2CCJ8</accession>
<feature type="region of interest" description="Disordered" evidence="1">
    <location>
        <begin position="128"/>
        <end position="165"/>
    </location>
</feature>
<reference evidence="3 4" key="1">
    <citation type="submission" date="2020-08" db="EMBL/GenBank/DDBJ databases">
        <authorList>
            <person name="Newling K."/>
            <person name="Davey J."/>
            <person name="Forrester S."/>
        </authorList>
    </citation>
    <scope>NUCLEOTIDE SEQUENCE [LARGE SCALE GENOMIC DNA]</scope>
    <source>
        <strain evidence="4">Crithidia deanei Carvalho (ATCC PRA-265)</strain>
    </source>
</reference>
<dbReference type="InterPro" id="IPR058803">
    <property type="entry name" value="PH_38"/>
</dbReference>
<feature type="domain" description="Kinetoplastid PH-like" evidence="2">
    <location>
        <begin position="500"/>
        <end position="656"/>
    </location>
</feature>
<dbReference type="Pfam" id="PF26289">
    <property type="entry name" value="PH_38"/>
    <property type="match status" value="1"/>
</dbReference>
<name>A0A7G2CCJ8_9TRYP</name>
<feature type="compositionally biased region" description="Low complexity" evidence="1">
    <location>
        <begin position="179"/>
        <end position="192"/>
    </location>
</feature>
<evidence type="ECO:0000313" key="4">
    <source>
        <dbReference type="Proteomes" id="UP000515908"/>
    </source>
</evidence>
<sequence>MLSGLDSNVENTPTVEWTTALQSGTDDFRVIDSQTVKVQVTSFVLAGVSEYTNEPVTYVRLSSIIRLDRSGPTTLVLLSRVEAGAPLQRSTLTFSDTASCGATCESLRRATGGRVPFHAEGGAANSLLMNPTVNSSRNSNMQLTTPPRQYTPFSPSPRAGSVPAPEVEAELAVEYPAYAPRSSAGPPRSSPIKAPPPSIRLLNTTPAPKLRSSPIMAPEEVEGPPPSPEVPKLLFSPIKIPAQIPQHHTSALLDEIMASHNVSCDAASSSSSSSSSTASYERPPERRNTYDPDRFSQRFADKPRSSWKEFRSPSNSRRPLYVSRFADPNRSTTSFSTSYSPRSATWRSTSSGYTASSDKRPLWSRLRYRDNDIGFSPLRSYSPDGWAERKTGKFPPSPSPGEKAVTFGEVAPAASKDEKEGKEKKKRKKHKSPRHQEENSERTSDSPAKDASLERASSQEKKSNDDGEGIGSRQISNFSLNSLGLSHDAAQSVMEGTQQLIIPQIVIKHNIRGSKHPKEVYVFVTLDKTHVVTVKVTDFLDALESSGMLKRYRVQRRAVGDLSGERGIPLVGVRDINKAQTFFKGKCRALALSSIVRVTLGTEELYVEQDAVLCRRPRFSDRSRLVCILTPTHGFFLEFNSYEKAAGYADALNAELEMSI</sequence>
<keyword evidence="4" id="KW-1185">Reference proteome</keyword>
<organism evidence="3 4">
    <name type="scientific">Angomonas deanei</name>
    <dbReference type="NCBI Taxonomy" id="59799"/>
    <lineage>
        <taxon>Eukaryota</taxon>
        <taxon>Discoba</taxon>
        <taxon>Euglenozoa</taxon>
        <taxon>Kinetoplastea</taxon>
        <taxon>Metakinetoplastina</taxon>
        <taxon>Trypanosomatida</taxon>
        <taxon>Trypanosomatidae</taxon>
        <taxon>Strigomonadinae</taxon>
        <taxon>Angomonas</taxon>
    </lineage>
</organism>
<feature type="compositionally biased region" description="Low complexity" evidence="1">
    <location>
        <begin position="266"/>
        <end position="279"/>
    </location>
</feature>
<feature type="compositionally biased region" description="Basic and acidic residues" evidence="1">
    <location>
        <begin position="282"/>
        <end position="311"/>
    </location>
</feature>
<proteinExistence type="predicted"/>
<evidence type="ECO:0000256" key="1">
    <source>
        <dbReference type="SAM" id="MobiDB-lite"/>
    </source>
</evidence>
<feature type="compositionally biased region" description="Polar residues" evidence="1">
    <location>
        <begin position="128"/>
        <end position="153"/>
    </location>
</feature>
<dbReference type="EMBL" id="LR877151">
    <property type="protein sequence ID" value="CAD2216667.1"/>
    <property type="molecule type" value="Genomic_DNA"/>
</dbReference>
<feature type="region of interest" description="Disordered" evidence="1">
    <location>
        <begin position="377"/>
        <end position="473"/>
    </location>
</feature>
<feature type="region of interest" description="Disordered" evidence="1">
    <location>
        <begin position="265"/>
        <end position="358"/>
    </location>
</feature>
<evidence type="ECO:0000313" key="3">
    <source>
        <dbReference type="EMBL" id="CAD2216667.1"/>
    </source>
</evidence>
<feature type="compositionally biased region" description="Basic residues" evidence="1">
    <location>
        <begin position="424"/>
        <end position="433"/>
    </location>
</feature>
<feature type="compositionally biased region" description="Polar residues" evidence="1">
    <location>
        <begin position="329"/>
        <end position="356"/>
    </location>
</feature>
<dbReference type="AlphaFoldDB" id="A0A7G2CCJ8"/>
<gene>
    <name evidence="3" type="ORF">ADEAN_000412900</name>
</gene>
<dbReference type="VEuPathDB" id="TriTrypDB:ADEAN_000412900"/>
<feature type="region of interest" description="Disordered" evidence="1">
    <location>
        <begin position="179"/>
        <end position="228"/>
    </location>
</feature>
<feature type="compositionally biased region" description="Basic and acidic residues" evidence="1">
    <location>
        <begin position="434"/>
        <end position="465"/>
    </location>
</feature>
<dbReference type="Proteomes" id="UP000515908">
    <property type="component" value="Chromosome 07"/>
</dbReference>
<protein>
    <recommendedName>
        <fullName evidence="2">Kinetoplastid PH-like domain-containing protein</fullName>
    </recommendedName>
</protein>